<protein>
    <submittedName>
        <fullName evidence="2">Uncharacterized protein</fullName>
    </submittedName>
</protein>
<gene>
    <name evidence="2" type="ORF">CEXT_12231</name>
</gene>
<dbReference type="EMBL" id="BPLR01009603">
    <property type="protein sequence ID" value="GIY33187.1"/>
    <property type="molecule type" value="Genomic_DNA"/>
</dbReference>
<evidence type="ECO:0000313" key="2">
    <source>
        <dbReference type="EMBL" id="GIY33187.1"/>
    </source>
</evidence>
<evidence type="ECO:0000256" key="1">
    <source>
        <dbReference type="SAM" id="MobiDB-lite"/>
    </source>
</evidence>
<name>A0AAV4SI04_CAEEX</name>
<accession>A0AAV4SI04</accession>
<comment type="caution">
    <text evidence="2">The sequence shown here is derived from an EMBL/GenBank/DDBJ whole genome shotgun (WGS) entry which is preliminary data.</text>
</comment>
<keyword evidence="3" id="KW-1185">Reference proteome</keyword>
<dbReference type="Proteomes" id="UP001054945">
    <property type="component" value="Unassembled WGS sequence"/>
</dbReference>
<evidence type="ECO:0000313" key="3">
    <source>
        <dbReference type="Proteomes" id="UP001054945"/>
    </source>
</evidence>
<sequence>MERKERTPPAPMNCFFSRDENFSFAWERLIADFNKRRRCRGCERGMEEEGCGRESKRDAERQRHEG</sequence>
<reference evidence="2 3" key="1">
    <citation type="submission" date="2021-06" db="EMBL/GenBank/DDBJ databases">
        <title>Caerostris extrusa draft genome.</title>
        <authorList>
            <person name="Kono N."/>
            <person name="Arakawa K."/>
        </authorList>
    </citation>
    <scope>NUCLEOTIDE SEQUENCE [LARGE SCALE GENOMIC DNA]</scope>
</reference>
<dbReference type="AlphaFoldDB" id="A0AAV4SI04"/>
<feature type="region of interest" description="Disordered" evidence="1">
    <location>
        <begin position="44"/>
        <end position="66"/>
    </location>
</feature>
<organism evidence="2 3">
    <name type="scientific">Caerostris extrusa</name>
    <name type="common">Bark spider</name>
    <name type="synonym">Caerostris bankana</name>
    <dbReference type="NCBI Taxonomy" id="172846"/>
    <lineage>
        <taxon>Eukaryota</taxon>
        <taxon>Metazoa</taxon>
        <taxon>Ecdysozoa</taxon>
        <taxon>Arthropoda</taxon>
        <taxon>Chelicerata</taxon>
        <taxon>Arachnida</taxon>
        <taxon>Araneae</taxon>
        <taxon>Araneomorphae</taxon>
        <taxon>Entelegynae</taxon>
        <taxon>Araneoidea</taxon>
        <taxon>Araneidae</taxon>
        <taxon>Caerostris</taxon>
    </lineage>
</organism>
<proteinExistence type="predicted"/>